<feature type="transmembrane region" description="Helical" evidence="1">
    <location>
        <begin position="51"/>
        <end position="69"/>
    </location>
</feature>
<evidence type="ECO:0000313" key="4">
    <source>
        <dbReference type="Proteomes" id="UP000549052"/>
    </source>
</evidence>
<dbReference type="AlphaFoldDB" id="A0A839ESX1"/>
<proteinExistence type="predicted"/>
<protein>
    <submittedName>
        <fullName evidence="3">Sensor histidine kinase YesM</fullName>
    </submittedName>
</protein>
<dbReference type="GO" id="GO:0016020">
    <property type="term" value="C:membrane"/>
    <property type="evidence" value="ECO:0007669"/>
    <property type="project" value="InterPro"/>
</dbReference>
<feature type="transmembrane region" description="Helical" evidence="1">
    <location>
        <begin position="18"/>
        <end position="39"/>
    </location>
</feature>
<dbReference type="Proteomes" id="UP000549052">
    <property type="component" value="Unassembled WGS sequence"/>
</dbReference>
<keyword evidence="1" id="KW-0812">Transmembrane</keyword>
<dbReference type="PANTHER" id="PTHR34220:SF7">
    <property type="entry name" value="SENSOR HISTIDINE KINASE YPDA"/>
    <property type="match status" value="1"/>
</dbReference>
<evidence type="ECO:0000259" key="2">
    <source>
        <dbReference type="Pfam" id="PF06580"/>
    </source>
</evidence>
<organism evidence="3 4">
    <name type="scientific">Phyllobacterium myrsinacearum</name>
    <dbReference type="NCBI Taxonomy" id="28101"/>
    <lineage>
        <taxon>Bacteria</taxon>
        <taxon>Pseudomonadati</taxon>
        <taxon>Pseudomonadota</taxon>
        <taxon>Alphaproteobacteria</taxon>
        <taxon>Hyphomicrobiales</taxon>
        <taxon>Phyllobacteriaceae</taxon>
        <taxon>Phyllobacterium</taxon>
    </lineage>
</organism>
<accession>A0A839ESX1</accession>
<keyword evidence="3" id="KW-0808">Transferase</keyword>
<dbReference type="PANTHER" id="PTHR34220">
    <property type="entry name" value="SENSOR HISTIDINE KINASE YPDA"/>
    <property type="match status" value="1"/>
</dbReference>
<dbReference type="InterPro" id="IPR036890">
    <property type="entry name" value="HATPase_C_sf"/>
</dbReference>
<keyword evidence="1" id="KW-0472">Membrane</keyword>
<reference evidence="3 4" key="1">
    <citation type="submission" date="2020-07" db="EMBL/GenBank/DDBJ databases">
        <title>Genomic Encyclopedia of Type Strains, Phase IV (KMG-V): Genome sequencing to study the core and pangenomes of soil and plant-associated prokaryotes.</title>
        <authorList>
            <person name="Whitman W."/>
        </authorList>
    </citation>
    <scope>NUCLEOTIDE SEQUENCE [LARGE SCALE GENOMIC DNA]</scope>
    <source>
        <strain evidence="3 4">AN3</strain>
    </source>
</reference>
<evidence type="ECO:0000313" key="3">
    <source>
        <dbReference type="EMBL" id="MBA8879700.1"/>
    </source>
</evidence>
<dbReference type="Pfam" id="PF06580">
    <property type="entry name" value="His_kinase"/>
    <property type="match status" value="1"/>
</dbReference>
<sequence>MKNLDIDRSALEIFRMTLLLVSGFWAAEFMICCLLWTILGVSPWEYIPIKAVVSLLSIILTLIVTYIIAYMRNINLIIQVFICFVLSILSSTLTSVLDYYLYNAVHPSLAIEYNLANFCYTLFYGLSLFFGWSSFFVAYLYNLEIRAHERRLAASREEALNAKMQALHYQINPHFLFNTLNSVVGLIEEGAPASASRMIMSLSSFLRSTLELDPLRDLPLADELALQAAYLKVESERFSDRMNVTLHVPHELEGALVPSLILQPLVENAVKHGLGYSSGNLEIVISAFREGQSLKLLVENDSKASDKVNIPDRTGLGIGLSNVAHRIQTRFPQSGTLVAGPVSPSRFRALLTMPLRLA</sequence>
<dbReference type="EMBL" id="JACGXN010000005">
    <property type="protein sequence ID" value="MBA8879700.1"/>
    <property type="molecule type" value="Genomic_DNA"/>
</dbReference>
<feature type="transmembrane region" description="Helical" evidence="1">
    <location>
        <begin position="76"/>
        <end position="102"/>
    </location>
</feature>
<dbReference type="GO" id="GO:0000155">
    <property type="term" value="F:phosphorelay sensor kinase activity"/>
    <property type="evidence" value="ECO:0007669"/>
    <property type="project" value="InterPro"/>
</dbReference>
<feature type="transmembrane region" description="Helical" evidence="1">
    <location>
        <begin position="122"/>
        <end position="141"/>
    </location>
</feature>
<keyword evidence="4" id="KW-1185">Reference proteome</keyword>
<evidence type="ECO:0000256" key="1">
    <source>
        <dbReference type="SAM" id="Phobius"/>
    </source>
</evidence>
<dbReference type="RefSeq" id="WP_182550348.1">
    <property type="nucleotide sequence ID" value="NZ_JACGXN010000005.1"/>
</dbReference>
<keyword evidence="3" id="KW-0418">Kinase</keyword>
<gene>
    <name evidence="3" type="ORF">FHW16_003419</name>
</gene>
<dbReference type="Gene3D" id="3.30.565.10">
    <property type="entry name" value="Histidine kinase-like ATPase, C-terminal domain"/>
    <property type="match status" value="1"/>
</dbReference>
<comment type="caution">
    <text evidence="3">The sequence shown here is derived from an EMBL/GenBank/DDBJ whole genome shotgun (WGS) entry which is preliminary data.</text>
</comment>
<dbReference type="InterPro" id="IPR010559">
    <property type="entry name" value="Sig_transdc_His_kin_internal"/>
</dbReference>
<feature type="domain" description="Signal transduction histidine kinase internal region" evidence="2">
    <location>
        <begin position="162"/>
        <end position="241"/>
    </location>
</feature>
<keyword evidence="1" id="KW-1133">Transmembrane helix</keyword>
<dbReference type="SUPFAM" id="SSF55874">
    <property type="entry name" value="ATPase domain of HSP90 chaperone/DNA topoisomerase II/histidine kinase"/>
    <property type="match status" value="1"/>
</dbReference>
<dbReference type="InterPro" id="IPR050640">
    <property type="entry name" value="Bact_2-comp_sensor_kinase"/>
</dbReference>
<name>A0A839ESX1_9HYPH</name>